<evidence type="ECO:0000313" key="10">
    <source>
        <dbReference type="EMBL" id="AMD20769.1"/>
    </source>
</evidence>
<evidence type="ECO:0000256" key="3">
    <source>
        <dbReference type="ARBA" id="ARBA00020641"/>
    </source>
</evidence>
<keyword evidence="11" id="KW-1185">Reference proteome</keyword>
<comment type="subcellular location">
    <subcellularLocation>
        <location evidence="1">Nucleus</location>
    </subcellularLocation>
</comment>
<gene>
    <name evidence="10" type="ORF">AW171_hschr42684</name>
</gene>
<dbReference type="GO" id="GO:0005681">
    <property type="term" value="C:spliceosomal complex"/>
    <property type="evidence" value="ECO:0007669"/>
    <property type="project" value="UniProtKB-KW"/>
</dbReference>
<feature type="domain" description="CWF21" evidence="9">
    <location>
        <begin position="65"/>
        <end position="111"/>
    </location>
</feature>
<reference evidence="10 11" key="1">
    <citation type="submission" date="2016-01" db="EMBL/GenBank/DDBJ databases">
        <title>Genome sequence of the yeast Holleya sinecauda.</title>
        <authorList>
            <person name="Dietrich F.S."/>
        </authorList>
    </citation>
    <scope>NUCLEOTIDE SEQUENCE [LARGE SCALE GENOMIC DNA]</scope>
    <source>
        <strain evidence="10 11">ATCC 58844</strain>
    </source>
</reference>
<dbReference type="Proteomes" id="UP000243052">
    <property type="component" value="Chromosome iv"/>
</dbReference>
<protein>
    <recommendedName>
        <fullName evidence="3">Pre-mRNA-splicing factor CWC21</fullName>
    </recommendedName>
</protein>
<dbReference type="InterPro" id="IPR051372">
    <property type="entry name" value="CWC21"/>
</dbReference>
<evidence type="ECO:0000313" key="11">
    <source>
        <dbReference type="Proteomes" id="UP000243052"/>
    </source>
</evidence>
<keyword evidence="4" id="KW-0507">mRNA processing</keyword>
<dbReference type="GO" id="GO:0006397">
    <property type="term" value="P:mRNA processing"/>
    <property type="evidence" value="ECO:0007669"/>
    <property type="project" value="UniProtKB-KW"/>
</dbReference>
<evidence type="ECO:0000256" key="6">
    <source>
        <dbReference type="ARBA" id="ARBA00023187"/>
    </source>
</evidence>
<comment type="similarity">
    <text evidence="2">Belongs to the CWC21 family.</text>
</comment>
<feature type="region of interest" description="Disordered" evidence="8">
    <location>
        <begin position="26"/>
        <end position="49"/>
    </location>
</feature>
<dbReference type="Pfam" id="PF08312">
    <property type="entry name" value="cwf21"/>
    <property type="match status" value="1"/>
</dbReference>
<dbReference type="InterPro" id="IPR013170">
    <property type="entry name" value="mRNA_splic_Cwf21_dom"/>
</dbReference>
<proteinExistence type="inferred from homology"/>
<evidence type="ECO:0000256" key="4">
    <source>
        <dbReference type="ARBA" id="ARBA00022664"/>
    </source>
</evidence>
<keyword evidence="6" id="KW-0508">mRNA splicing</keyword>
<dbReference type="OrthoDB" id="10267305at2759"/>
<feature type="region of interest" description="Disordered" evidence="8">
    <location>
        <begin position="109"/>
        <end position="129"/>
    </location>
</feature>
<dbReference type="GeneID" id="28724033"/>
<accession>A0A0X8HSS3</accession>
<dbReference type="EMBL" id="CP014244">
    <property type="protein sequence ID" value="AMD20769.1"/>
    <property type="molecule type" value="Genomic_DNA"/>
</dbReference>
<dbReference type="Gene3D" id="6.10.140.420">
    <property type="match status" value="1"/>
</dbReference>
<sequence length="129" mass="14665">MSYNGIGLKTAKGSSTSGYVVKSLADNNEKRDAKNYQSRQYRNTKEQTSVGTKVTNVRNVDNSISQRNSKREVEVKVSELRDRLEDEGNDDEDVIDVKCNELRSKLLSQMNESQQISNAYIPRSQRDSK</sequence>
<evidence type="ECO:0000256" key="8">
    <source>
        <dbReference type="SAM" id="MobiDB-lite"/>
    </source>
</evidence>
<evidence type="ECO:0000256" key="7">
    <source>
        <dbReference type="ARBA" id="ARBA00023242"/>
    </source>
</evidence>
<evidence type="ECO:0000259" key="9">
    <source>
        <dbReference type="SMART" id="SM01115"/>
    </source>
</evidence>
<dbReference type="AlphaFoldDB" id="A0A0X8HSS3"/>
<dbReference type="RefSeq" id="XP_017987765.1">
    <property type="nucleotide sequence ID" value="XM_018132276.1"/>
</dbReference>
<evidence type="ECO:0000256" key="1">
    <source>
        <dbReference type="ARBA" id="ARBA00004123"/>
    </source>
</evidence>
<dbReference type="STRING" id="45286.A0A0X8HSS3"/>
<organism evidence="10 11">
    <name type="scientific">Eremothecium sinecaudum</name>
    <dbReference type="NCBI Taxonomy" id="45286"/>
    <lineage>
        <taxon>Eukaryota</taxon>
        <taxon>Fungi</taxon>
        <taxon>Dikarya</taxon>
        <taxon>Ascomycota</taxon>
        <taxon>Saccharomycotina</taxon>
        <taxon>Saccharomycetes</taxon>
        <taxon>Saccharomycetales</taxon>
        <taxon>Saccharomycetaceae</taxon>
        <taxon>Eremothecium</taxon>
    </lineage>
</organism>
<keyword evidence="7" id="KW-0539">Nucleus</keyword>
<feature type="compositionally biased region" description="Polar residues" evidence="8">
    <location>
        <begin position="35"/>
        <end position="49"/>
    </location>
</feature>
<dbReference type="GO" id="GO:0008380">
    <property type="term" value="P:RNA splicing"/>
    <property type="evidence" value="ECO:0007669"/>
    <property type="project" value="UniProtKB-KW"/>
</dbReference>
<dbReference type="PANTHER" id="PTHR36562:SF5">
    <property type="entry name" value="SERINE_ARGININE REPETITIVE MATRIX 2"/>
    <property type="match status" value="1"/>
</dbReference>
<keyword evidence="5" id="KW-0747">Spliceosome</keyword>
<dbReference type="SMART" id="SM01115">
    <property type="entry name" value="cwf21"/>
    <property type="match status" value="1"/>
</dbReference>
<evidence type="ECO:0000256" key="2">
    <source>
        <dbReference type="ARBA" id="ARBA00005954"/>
    </source>
</evidence>
<evidence type="ECO:0000256" key="5">
    <source>
        <dbReference type="ARBA" id="ARBA00022728"/>
    </source>
</evidence>
<dbReference type="PANTHER" id="PTHR36562">
    <property type="entry name" value="SERINE/ARGININE REPETITIVE MATRIX 2"/>
    <property type="match status" value="1"/>
</dbReference>
<dbReference type="CDD" id="cd21372">
    <property type="entry name" value="cwf21_CWC21-like"/>
    <property type="match status" value="1"/>
</dbReference>
<feature type="compositionally biased region" description="Polar residues" evidence="8">
    <location>
        <begin position="109"/>
        <end position="118"/>
    </location>
</feature>
<name>A0A0X8HSS3_9SACH</name>